<dbReference type="AlphaFoldDB" id="A0A8X6NGE1"/>
<comment type="caution">
    <text evidence="2">The sequence shown here is derived from an EMBL/GenBank/DDBJ whole genome shotgun (WGS) entry which is preliminary data.</text>
</comment>
<protein>
    <recommendedName>
        <fullName evidence="4">Gustatory receptor</fullName>
    </recommendedName>
</protein>
<feature type="transmembrane region" description="Helical" evidence="1">
    <location>
        <begin position="76"/>
        <end position="93"/>
    </location>
</feature>
<dbReference type="Pfam" id="PF06151">
    <property type="entry name" value="Trehalose_recp"/>
    <property type="match status" value="1"/>
</dbReference>
<proteinExistence type="predicted"/>
<name>A0A8X6NGE1_NEPPI</name>
<dbReference type="EMBL" id="BMAW01009291">
    <property type="protein sequence ID" value="GFT13129.1"/>
    <property type="molecule type" value="Genomic_DNA"/>
</dbReference>
<reference evidence="2" key="1">
    <citation type="submission" date="2020-08" db="EMBL/GenBank/DDBJ databases">
        <title>Multicomponent nature underlies the extraordinary mechanical properties of spider dragline silk.</title>
        <authorList>
            <person name="Kono N."/>
            <person name="Nakamura H."/>
            <person name="Mori M."/>
            <person name="Yoshida Y."/>
            <person name="Ohtoshi R."/>
            <person name="Malay A.D."/>
            <person name="Moran D.A.P."/>
            <person name="Tomita M."/>
            <person name="Numata K."/>
            <person name="Arakawa K."/>
        </authorList>
    </citation>
    <scope>NUCLEOTIDE SEQUENCE</scope>
</reference>
<feature type="transmembrane region" description="Helical" evidence="1">
    <location>
        <begin position="196"/>
        <end position="214"/>
    </location>
</feature>
<gene>
    <name evidence="2" type="primary">AVEN_238246_1</name>
    <name evidence="2" type="ORF">NPIL_10331</name>
</gene>
<keyword evidence="3" id="KW-1185">Reference proteome</keyword>
<keyword evidence="1" id="KW-0812">Transmembrane</keyword>
<feature type="transmembrane region" description="Helical" evidence="1">
    <location>
        <begin position="36"/>
        <end position="56"/>
    </location>
</feature>
<evidence type="ECO:0000313" key="3">
    <source>
        <dbReference type="Proteomes" id="UP000887013"/>
    </source>
</evidence>
<keyword evidence="1" id="KW-0472">Membrane</keyword>
<evidence type="ECO:0000313" key="2">
    <source>
        <dbReference type="EMBL" id="GFT13129.1"/>
    </source>
</evidence>
<keyword evidence="1" id="KW-1133">Transmembrane helix</keyword>
<dbReference type="InterPro" id="IPR009318">
    <property type="entry name" value="Gustatory_rcpt"/>
</dbReference>
<feature type="transmembrane region" description="Helical" evidence="1">
    <location>
        <begin position="272"/>
        <end position="294"/>
    </location>
</feature>
<evidence type="ECO:0000256" key="1">
    <source>
        <dbReference type="SAM" id="Phobius"/>
    </source>
</evidence>
<evidence type="ECO:0008006" key="4">
    <source>
        <dbReference type="Google" id="ProtNLM"/>
    </source>
</evidence>
<organism evidence="2 3">
    <name type="scientific">Nephila pilipes</name>
    <name type="common">Giant wood spider</name>
    <name type="synonym">Nephila maculata</name>
    <dbReference type="NCBI Taxonomy" id="299642"/>
    <lineage>
        <taxon>Eukaryota</taxon>
        <taxon>Metazoa</taxon>
        <taxon>Ecdysozoa</taxon>
        <taxon>Arthropoda</taxon>
        <taxon>Chelicerata</taxon>
        <taxon>Arachnida</taxon>
        <taxon>Araneae</taxon>
        <taxon>Araneomorphae</taxon>
        <taxon>Entelegynae</taxon>
        <taxon>Araneoidea</taxon>
        <taxon>Nephilidae</taxon>
        <taxon>Nephila</taxon>
    </lineage>
</organism>
<sequence>MSTTVAWYIMRYKRKRIARLLYYVKEVNLILYEKPINTLVAINCAMPVLFTAVMIYTVGDPEILRYYVASYDFNESWITISFMCMKICVYYMVHPSANNIMTLFYTCLCWGCSVHINKLTNKIEQYSPEEFAISEQIEILKSKKKMDDALDNIQNAFSEQFFFTILASVFMCSSVAGGLLIKDFGKFHVVMQLDYMYYLINSISCISLTLWIVGRIPIEMKKFHHTFYERTHERLLRCYSSMMELQLKIDFLNEPDFVMTGCDFLPLRRSTILALIGTLFTYTVLFMNTSMPLIKSNSNHSYLEPVAKDASNL</sequence>
<dbReference type="GO" id="GO:0016020">
    <property type="term" value="C:membrane"/>
    <property type="evidence" value="ECO:0007669"/>
    <property type="project" value="InterPro"/>
</dbReference>
<dbReference type="GO" id="GO:0008527">
    <property type="term" value="F:taste receptor activity"/>
    <property type="evidence" value="ECO:0007669"/>
    <property type="project" value="InterPro"/>
</dbReference>
<dbReference type="OrthoDB" id="5800391at2759"/>
<accession>A0A8X6NGE1</accession>
<feature type="transmembrane region" description="Helical" evidence="1">
    <location>
        <begin position="161"/>
        <end position="181"/>
    </location>
</feature>
<dbReference type="Proteomes" id="UP000887013">
    <property type="component" value="Unassembled WGS sequence"/>
</dbReference>